<reference evidence="1" key="1">
    <citation type="submission" date="2020-10" db="EMBL/GenBank/DDBJ databases">
        <authorList>
            <person name="Gilroy R."/>
        </authorList>
    </citation>
    <scope>NUCLEOTIDE SEQUENCE</scope>
    <source>
        <strain evidence="1">4509</strain>
    </source>
</reference>
<evidence type="ECO:0000313" key="2">
    <source>
        <dbReference type="Proteomes" id="UP000824082"/>
    </source>
</evidence>
<gene>
    <name evidence="1" type="ORF">IAD19_02295</name>
</gene>
<protein>
    <submittedName>
        <fullName evidence="1">Uncharacterized protein</fullName>
    </submittedName>
</protein>
<name>A0A9D1LJ03_9FIRM</name>
<accession>A0A9D1LJ03</accession>
<proteinExistence type="predicted"/>
<evidence type="ECO:0000313" key="1">
    <source>
        <dbReference type="EMBL" id="HIU41365.1"/>
    </source>
</evidence>
<sequence length="233" mass="26222">MLLVVLLLTFTACQSRQPQQEPESANQTPVGESPVAMKTVTQDSQDGYVTYTFEIPEDWVTSAEGAFVVSGADQSNPDLERPEDILIYSHAVQIVNYYHDSLTPSQEEQKAYQSLFAGDPQPYREMLETMFAMDNEISQEYLGVTLQMTDFSCSYYQGRNGTLILVRDTVAYGTVSSTEVRCFREDIPQYMVVGMDNDQLELSSGEIALYVMDSLQVEEHFTVDDGIIHKEGE</sequence>
<organism evidence="1 2">
    <name type="scientific">Candidatus Egerieicola faecale</name>
    <dbReference type="NCBI Taxonomy" id="2840774"/>
    <lineage>
        <taxon>Bacteria</taxon>
        <taxon>Bacillati</taxon>
        <taxon>Bacillota</taxon>
        <taxon>Clostridia</taxon>
        <taxon>Eubacteriales</taxon>
        <taxon>Oscillospiraceae</taxon>
        <taxon>Oscillospiraceae incertae sedis</taxon>
        <taxon>Candidatus Egerieicola</taxon>
    </lineage>
</organism>
<dbReference type="Proteomes" id="UP000824082">
    <property type="component" value="Unassembled WGS sequence"/>
</dbReference>
<comment type="caution">
    <text evidence="1">The sequence shown here is derived from an EMBL/GenBank/DDBJ whole genome shotgun (WGS) entry which is preliminary data.</text>
</comment>
<reference evidence="1" key="2">
    <citation type="journal article" date="2021" name="PeerJ">
        <title>Extensive microbial diversity within the chicken gut microbiome revealed by metagenomics and culture.</title>
        <authorList>
            <person name="Gilroy R."/>
            <person name="Ravi A."/>
            <person name="Getino M."/>
            <person name="Pursley I."/>
            <person name="Horton D.L."/>
            <person name="Alikhan N.F."/>
            <person name="Baker D."/>
            <person name="Gharbi K."/>
            <person name="Hall N."/>
            <person name="Watson M."/>
            <person name="Adriaenssens E.M."/>
            <person name="Foster-Nyarko E."/>
            <person name="Jarju S."/>
            <person name="Secka A."/>
            <person name="Antonio M."/>
            <person name="Oren A."/>
            <person name="Chaudhuri R.R."/>
            <person name="La Ragione R."/>
            <person name="Hildebrand F."/>
            <person name="Pallen M.J."/>
        </authorList>
    </citation>
    <scope>NUCLEOTIDE SEQUENCE</scope>
    <source>
        <strain evidence="1">4509</strain>
    </source>
</reference>
<dbReference type="AlphaFoldDB" id="A0A9D1LJ03"/>
<dbReference type="EMBL" id="DVMX01000038">
    <property type="protein sequence ID" value="HIU41365.1"/>
    <property type="molecule type" value="Genomic_DNA"/>
</dbReference>